<organism evidence="1 2">
    <name type="scientific">Paraburkholderia sprentiae WSM5005</name>
    <dbReference type="NCBI Taxonomy" id="754502"/>
    <lineage>
        <taxon>Bacteria</taxon>
        <taxon>Pseudomonadati</taxon>
        <taxon>Pseudomonadota</taxon>
        <taxon>Betaproteobacteria</taxon>
        <taxon>Burkholderiales</taxon>
        <taxon>Burkholderiaceae</taxon>
        <taxon>Paraburkholderia</taxon>
    </lineage>
</organism>
<geneLocation type="plasmid" evidence="1 2">
    <name>pl3WSM5005</name>
</geneLocation>
<evidence type="ECO:0000313" key="1">
    <source>
        <dbReference type="EMBL" id="APA90310.1"/>
    </source>
</evidence>
<evidence type="ECO:0000313" key="2">
    <source>
        <dbReference type="Proteomes" id="UP000179860"/>
    </source>
</evidence>
<keyword evidence="2" id="KW-1185">Reference proteome</keyword>
<reference evidence="1" key="1">
    <citation type="submission" date="2016-09" db="EMBL/GenBank/DDBJ databases">
        <title>The Complete Genome of Burkholderia sprentiae wsm5005.</title>
        <authorList>
            <person name="De Meyer S."/>
            <person name="Wang P."/>
            <person name="Terpolilli J."/>
        </authorList>
    </citation>
    <scope>NUCLEOTIDE SEQUENCE</scope>
    <source>
        <strain evidence="1">WSM5005</strain>
        <plasmid evidence="1">pl3WSM5005</plasmid>
    </source>
</reference>
<sequence length="200" mass="22503">MLSTLRRAPFSAPGWIYEWKLDGFRLLVSKTGEVVELFSRPGNLLNRAFPELVEAVAEVDGSFVWDCELTIGAARGSDAFERVRSRACMSVAPRVRAAAQRYPARVCAFDILAIGKRDLRGLPLRERKPILRDSFDDTPNLLYVTGIPDIGELVFEQVVAHDFEGMVGKRLDAPYQRGRSNNWVKVKNQAYSRQAALGFR</sequence>
<name>A0ACA8AX53_9BURK</name>
<proteinExistence type="predicted"/>
<keyword evidence="1" id="KW-0614">Plasmid</keyword>
<dbReference type="Proteomes" id="UP000179860">
    <property type="component" value="Plasmid pl3WSM5005"/>
</dbReference>
<dbReference type="EMBL" id="CP017564">
    <property type="protein sequence ID" value="APA90310.1"/>
    <property type="molecule type" value="Genomic_DNA"/>
</dbReference>
<keyword evidence="1" id="KW-0436">Ligase</keyword>
<gene>
    <name evidence="1" type="ORF">BJG93_34680</name>
</gene>
<protein>
    <submittedName>
        <fullName evidence="1">DNA ligase</fullName>
    </submittedName>
</protein>
<reference evidence="1" key="2">
    <citation type="submission" date="2021-06" db="EMBL/GenBank/DDBJ databases">
        <authorList>
            <person name="Rogers T.H."/>
            <person name="Ramsay J.P."/>
            <person name="Wang P."/>
            <person name="Terpolilli J."/>
        </authorList>
    </citation>
    <scope>NUCLEOTIDE SEQUENCE</scope>
    <source>
        <strain evidence="1">WSM5005</strain>
        <plasmid evidence="1">pl3WSM5005</plasmid>
    </source>
</reference>
<accession>A0ACA8AX53</accession>